<dbReference type="Proteomes" id="UP001162992">
    <property type="component" value="Chromosome 8"/>
</dbReference>
<dbReference type="EMBL" id="CM055099">
    <property type="protein sequence ID" value="KAJ7546178.1"/>
    <property type="molecule type" value="Genomic_DNA"/>
</dbReference>
<name>A0ACC2CVY2_DIPCM</name>
<comment type="caution">
    <text evidence="1">The sequence shown here is derived from an EMBL/GenBank/DDBJ whole genome shotgun (WGS) entry which is preliminary data.</text>
</comment>
<keyword evidence="2" id="KW-1185">Reference proteome</keyword>
<protein>
    <submittedName>
        <fullName evidence="1">Uncharacterized protein</fullName>
    </submittedName>
</protein>
<sequence length="483" mass="52678">MEGLGVGCDALMDRLQSELSGANFARKTSTTFGSSAQDNVSAASHRPLIPPSQYNVSRYVGYPSPPNPFSVKREASPTISDSSLRTVGSYTKEVTMHEAATSPGPSVTGPPPRIPSPANSFSTDVTRMPDVPPRSRGHRRAQSEIDFRVPNEASFEADHGSHSPEVATISDDVGGDLFNMYIDMEKINTYKQSANNLPIASSRPESRSIPYPSSHHVRSISVDEVLGQLNKEKGSSLAGGNNPSTEGRVRHHHSNSMDGSTSFKHDILLADLEGSESKKTLAANKLAELALLDPKKAKRILANRQSAARSKERKTRYISELERRVQMLQTEATALSAQLTMLQRDTTGLTTENNGLKLRLQSMEQQAQLRDALNEALKDEVRRLRLATGQLANSTVMGNQQLSQFLPYTQPSNMLMTQQLQQYQQTQVFLNNQQCTSQQQVRMDFLQHNAFGSLQGLDGGLAGSGGKSEVSTATLSQGSNSSF</sequence>
<reference evidence="2" key="1">
    <citation type="journal article" date="2024" name="Proc. Natl. Acad. Sci. U.S.A.">
        <title>Extraordinary preservation of gene collinearity over three hundred million years revealed in homosporous lycophytes.</title>
        <authorList>
            <person name="Li C."/>
            <person name="Wickell D."/>
            <person name="Kuo L.Y."/>
            <person name="Chen X."/>
            <person name="Nie B."/>
            <person name="Liao X."/>
            <person name="Peng D."/>
            <person name="Ji J."/>
            <person name="Jenkins J."/>
            <person name="Williams M."/>
            <person name="Shu S."/>
            <person name="Plott C."/>
            <person name="Barry K."/>
            <person name="Rajasekar S."/>
            <person name="Grimwood J."/>
            <person name="Han X."/>
            <person name="Sun S."/>
            <person name="Hou Z."/>
            <person name="He W."/>
            <person name="Dai G."/>
            <person name="Sun C."/>
            <person name="Schmutz J."/>
            <person name="Leebens-Mack J.H."/>
            <person name="Li F.W."/>
            <person name="Wang L."/>
        </authorList>
    </citation>
    <scope>NUCLEOTIDE SEQUENCE [LARGE SCALE GENOMIC DNA]</scope>
    <source>
        <strain evidence="2">cv. PW_Plant_1</strain>
    </source>
</reference>
<gene>
    <name evidence="1" type="ORF">O6H91_08G028600</name>
</gene>
<accession>A0ACC2CVY2</accession>
<organism evidence="1 2">
    <name type="scientific">Diphasiastrum complanatum</name>
    <name type="common">Issler's clubmoss</name>
    <name type="synonym">Lycopodium complanatum</name>
    <dbReference type="NCBI Taxonomy" id="34168"/>
    <lineage>
        <taxon>Eukaryota</taxon>
        <taxon>Viridiplantae</taxon>
        <taxon>Streptophyta</taxon>
        <taxon>Embryophyta</taxon>
        <taxon>Tracheophyta</taxon>
        <taxon>Lycopodiopsida</taxon>
        <taxon>Lycopodiales</taxon>
        <taxon>Lycopodiaceae</taxon>
        <taxon>Lycopodioideae</taxon>
        <taxon>Diphasiastrum</taxon>
    </lineage>
</organism>
<evidence type="ECO:0000313" key="1">
    <source>
        <dbReference type="EMBL" id="KAJ7546178.1"/>
    </source>
</evidence>
<proteinExistence type="predicted"/>
<evidence type="ECO:0000313" key="2">
    <source>
        <dbReference type="Proteomes" id="UP001162992"/>
    </source>
</evidence>